<dbReference type="RefSeq" id="WP_188525272.1">
    <property type="nucleotide sequence ID" value="NZ_BMDG01000016.1"/>
</dbReference>
<sequence length="353" mass="37669">MTSRPSIKTVAAAAGVSPATVSNAYNRPEQLSGAVRERILDVADRMGYAGPDPTASSLRSRRTGSIGMLFAQALTYAFDDPYCTTLLAGIADVATEAGSNILLMPVGPHVSSRTYSRDEEMRLVHGVRRAAVDGAIADGVQPDHPMLRVLAERDVPLVRTTDEGGGRSVVVDDAGAGRALGEHLRSLGHRRVAFVADSTGDGRPRVEPADHRPLFPYARRRLEGVREALEPHEVMVVDAGTNTARSGRRAVDAILARDPWVTAVVATSDVLALGVLEALRSRGVRPGVDVSVTGFDDLPQAAQEGLTTVHQPVREKGRTLGRMLLDPSFTAHRVLLPTELVVRTTTGTAPHHS</sequence>
<proteinExistence type="predicted"/>
<name>A0ABQ2BAL2_9MICO</name>
<dbReference type="EMBL" id="BMDG01000016">
    <property type="protein sequence ID" value="GGI11712.1"/>
    <property type="molecule type" value="Genomic_DNA"/>
</dbReference>
<gene>
    <name evidence="5" type="ORF">GCM10007368_37560</name>
</gene>
<dbReference type="InterPro" id="IPR000843">
    <property type="entry name" value="HTH_LacI"/>
</dbReference>
<dbReference type="InterPro" id="IPR010982">
    <property type="entry name" value="Lambda_DNA-bd_dom_sf"/>
</dbReference>
<dbReference type="PANTHER" id="PTHR30146:SF138">
    <property type="entry name" value="TRANSCRIPTIONAL REGULATORY PROTEIN"/>
    <property type="match status" value="1"/>
</dbReference>
<dbReference type="PANTHER" id="PTHR30146">
    <property type="entry name" value="LACI-RELATED TRANSCRIPTIONAL REPRESSOR"/>
    <property type="match status" value="1"/>
</dbReference>
<accession>A0ABQ2BAL2</accession>
<reference evidence="6" key="1">
    <citation type="journal article" date="2019" name="Int. J. Syst. Evol. Microbiol.">
        <title>The Global Catalogue of Microorganisms (GCM) 10K type strain sequencing project: providing services to taxonomists for standard genome sequencing and annotation.</title>
        <authorList>
            <consortium name="The Broad Institute Genomics Platform"/>
            <consortium name="The Broad Institute Genome Sequencing Center for Infectious Disease"/>
            <person name="Wu L."/>
            <person name="Ma J."/>
        </authorList>
    </citation>
    <scope>NUCLEOTIDE SEQUENCE [LARGE SCALE GENOMIC DNA]</scope>
    <source>
        <strain evidence="6">CCM 8653</strain>
    </source>
</reference>
<dbReference type="InterPro" id="IPR028082">
    <property type="entry name" value="Peripla_BP_I"/>
</dbReference>
<dbReference type="Gene3D" id="1.10.260.40">
    <property type="entry name" value="lambda repressor-like DNA-binding domains"/>
    <property type="match status" value="1"/>
</dbReference>
<evidence type="ECO:0000313" key="5">
    <source>
        <dbReference type="EMBL" id="GGI11712.1"/>
    </source>
</evidence>
<dbReference type="Pfam" id="PF00356">
    <property type="entry name" value="LacI"/>
    <property type="match status" value="1"/>
</dbReference>
<dbReference type="CDD" id="cd01392">
    <property type="entry name" value="HTH_LacI"/>
    <property type="match status" value="1"/>
</dbReference>
<dbReference type="SMART" id="SM00354">
    <property type="entry name" value="HTH_LACI"/>
    <property type="match status" value="1"/>
</dbReference>
<keyword evidence="6" id="KW-1185">Reference proteome</keyword>
<dbReference type="PROSITE" id="PS50932">
    <property type="entry name" value="HTH_LACI_2"/>
    <property type="match status" value="1"/>
</dbReference>
<evidence type="ECO:0000259" key="4">
    <source>
        <dbReference type="PROSITE" id="PS50932"/>
    </source>
</evidence>
<dbReference type="SUPFAM" id="SSF53822">
    <property type="entry name" value="Periplasmic binding protein-like I"/>
    <property type="match status" value="1"/>
</dbReference>
<evidence type="ECO:0000313" key="6">
    <source>
        <dbReference type="Proteomes" id="UP000632535"/>
    </source>
</evidence>
<dbReference type="InterPro" id="IPR046335">
    <property type="entry name" value="LacI/GalR-like_sensor"/>
</dbReference>
<evidence type="ECO:0000256" key="2">
    <source>
        <dbReference type="ARBA" id="ARBA00023125"/>
    </source>
</evidence>
<organism evidence="5 6">
    <name type="scientific">Isoptericola cucumis</name>
    <dbReference type="NCBI Taxonomy" id="1776856"/>
    <lineage>
        <taxon>Bacteria</taxon>
        <taxon>Bacillati</taxon>
        <taxon>Actinomycetota</taxon>
        <taxon>Actinomycetes</taxon>
        <taxon>Micrococcales</taxon>
        <taxon>Promicromonosporaceae</taxon>
        <taxon>Isoptericola</taxon>
    </lineage>
</organism>
<dbReference type="Pfam" id="PF13377">
    <property type="entry name" value="Peripla_BP_3"/>
    <property type="match status" value="1"/>
</dbReference>
<keyword evidence="3" id="KW-0804">Transcription</keyword>
<dbReference type="Proteomes" id="UP000632535">
    <property type="component" value="Unassembled WGS sequence"/>
</dbReference>
<feature type="domain" description="HTH lacI-type" evidence="4">
    <location>
        <begin position="5"/>
        <end position="60"/>
    </location>
</feature>
<keyword evidence="2" id="KW-0238">DNA-binding</keyword>
<dbReference type="CDD" id="cd06279">
    <property type="entry name" value="PBP1_LacI-like"/>
    <property type="match status" value="1"/>
</dbReference>
<evidence type="ECO:0000256" key="3">
    <source>
        <dbReference type="ARBA" id="ARBA00023163"/>
    </source>
</evidence>
<comment type="caution">
    <text evidence="5">The sequence shown here is derived from an EMBL/GenBank/DDBJ whole genome shotgun (WGS) entry which is preliminary data.</text>
</comment>
<keyword evidence="1" id="KW-0805">Transcription regulation</keyword>
<dbReference type="Gene3D" id="3.40.50.2300">
    <property type="match status" value="2"/>
</dbReference>
<dbReference type="SUPFAM" id="SSF47413">
    <property type="entry name" value="lambda repressor-like DNA-binding domains"/>
    <property type="match status" value="1"/>
</dbReference>
<protein>
    <submittedName>
        <fullName evidence="5">LacI family transcriptional regulator</fullName>
    </submittedName>
</protein>
<evidence type="ECO:0000256" key="1">
    <source>
        <dbReference type="ARBA" id="ARBA00023015"/>
    </source>
</evidence>